<evidence type="ECO:0000313" key="14">
    <source>
        <dbReference type="Proteomes" id="UP000187735"/>
    </source>
</evidence>
<dbReference type="InterPro" id="IPR031166">
    <property type="entry name" value="G_ENGA"/>
</dbReference>
<evidence type="ECO:0000256" key="6">
    <source>
        <dbReference type="ARBA" id="ARBA00023134"/>
    </source>
</evidence>
<feature type="binding site" evidence="8">
    <location>
        <begin position="190"/>
        <end position="197"/>
    </location>
    <ligand>
        <name>GTP</name>
        <dbReference type="ChEBI" id="CHEBI:37565"/>
        <label>2</label>
    </ligand>
</feature>
<sequence>MGIPKVAIVGRPNVGKSSLLNWVAAKLLSVVDPTAGVTRDRVTWIVHHDDRYFELVDTGGIGIVDSDDLSADIERQIDLGLLECDLLLFVVDAKAGVTPLDVEVADRLRRIKKPMLMVVNKCDSSSLDIEAAGFLALADLPQQVTSVKGNRNRLELMSAIVQHLPDGADDEAEEGAHLLEPPEIRLAIVGRRNVGKSTFINQLAETDRVIVSEVPGTTRDSIDIRFDVDGRTFVAIDTPGVRKRKSLANDIEFYGLVRAQRSIRRADVVLMFFDATNTISKVDKQLVEEITKHNKPCVFVVNKWDLAQEEEMTIDKWGEYLVKSFASMRHVPIAVLTAKDGRNIRQLINLTQTIYKQAMTRMSTGKLNRALKLAVSNNPPPHRKNKRPKIYFATQVAVAPPTIVVKCNDPKVFDEAWKRYLLGFLREVSPFQEVPIRLILRARADGDMAIDIPDIALRDITEDDDEFDGMFDADEPMDAEDDLEQVEEV</sequence>
<dbReference type="Pfam" id="PF14714">
    <property type="entry name" value="KH_dom-like"/>
    <property type="match status" value="1"/>
</dbReference>
<dbReference type="HAMAP" id="MF_00195">
    <property type="entry name" value="GTPase_Der"/>
    <property type="match status" value="1"/>
</dbReference>
<gene>
    <name evidence="8 13" type="primary">der</name>
    <name evidence="13" type="ORF">Fuma_01602</name>
</gene>
<feature type="binding site" evidence="8">
    <location>
        <begin position="237"/>
        <end position="241"/>
    </location>
    <ligand>
        <name>GTP</name>
        <dbReference type="ChEBI" id="CHEBI:37565"/>
        <label>2</label>
    </ligand>
</feature>
<evidence type="ECO:0000259" key="12">
    <source>
        <dbReference type="PROSITE" id="PS51712"/>
    </source>
</evidence>
<organism evidence="13 14">
    <name type="scientific">Fuerstiella marisgermanici</name>
    <dbReference type="NCBI Taxonomy" id="1891926"/>
    <lineage>
        <taxon>Bacteria</taxon>
        <taxon>Pseudomonadati</taxon>
        <taxon>Planctomycetota</taxon>
        <taxon>Planctomycetia</taxon>
        <taxon>Planctomycetales</taxon>
        <taxon>Planctomycetaceae</taxon>
        <taxon>Fuerstiella</taxon>
    </lineage>
</organism>
<dbReference type="KEGG" id="fmr:Fuma_01602"/>
<dbReference type="Gene3D" id="3.40.50.300">
    <property type="entry name" value="P-loop containing nucleotide triphosphate hydrolases"/>
    <property type="match status" value="2"/>
</dbReference>
<dbReference type="CDD" id="cd01895">
    <property type="entry name" value="EngA2"/>
    <property type="match status" value="1"/>
</dbReference>
<evidence type="ECO:0000256" key="10">
    <source>
        <dbReference type="RuleBase" id="RU004481"/>
    </source>
</evidence>
<proteinExistence type="inferred from homology"/>
<dbReference type="FunFam" id="3.40.50.300:FF:000040">
    <property type="entry name" value="GTPase Der"/>
    <property type="match status" value="1"/>
</dbReference>
<keyword evidence="4 10" id="KW-0677">Repeat</keyword>
<dbReference type="InterPro" id="IPR015946">
    <property type="entry name" value="KH_dom-like_a/b"/>
</dbReference>
<feature type="binding site" evidence="8">
    <location>
        <begin position="57"/>
        <end position="61"/>
    </location>
    <ligand>
        <name>GTP</name>
        <dbReference type="ChEBI" id="CHEBI:37565"/>
        <label>1</label>
    </ligand>
</feature>
<accession>A0A1P8WD91</accession>
<keyword evidence="5 8" id="KW-0547">Nucleotide-binding</keyword>
<dbReference type="InterPro" id="IPR016484">
    <property type="entry name" value="GTPase_Der"/>
</dbReference>
<dbReference type="PANTHER" id="PTHR43834">
    <property type="entry name" value="GTPASE DER"/>
    <property type="match status" value="1"/>
</dbReference>
<evidence type="ECO:0000256" key="9">
    <source>
        <dbReference type="PROSITE-ProRule" id="PRU01049"/>
    </source>
</evidence>
<dbReference type="SUPFAM" id="SSF52540">
    <property type="entry name" value="P-loop containing nucleoside triphosphate hydrolases"/>
    <property type="match status" value="2"/>
</dbReference>
<evidence type="ECO:0000256" key="3">
    <source>
        <dbReference type="ARBA" id="ARBA00022517"/>
    </source>
</evidence>
<evidence type="ECO:0000256" key="11">
    <source>
        <dbReference type="SAM" id="MobiDB-lite"/>
    </source>
</evidence>
<keyword evidence="6 8" id="KW-0342">GTP-binding</keyword>
<dbReference type="OrthoDB" id="9805918at2"/>
<comment type="function">
    <text evidence="8 10">GTPase that plays an essential role in the late steps of ribosome biogenesis.</text>
</comment>
<dbReference type="STRING" id="1891926.Fuma_01602"/>
<dbReference type="PRINTS" id="PR00326">
    <property type="entry name" value="GTP1OBG"/>
</dbReference>
<dbReference type="PROSITE" id="PS51712">
    <property type="entry name" value="G_ENGA"/>
    <property type="match status" value="1"/>
</dbReference>
<feature type="binding site" evidence="8">
    <location>
        <begin position="120"/>
        <end position="123"/>
    </location>
    <ligand>
        <name>GTP</name>
        <dbReference type="ChEBI" id="CHEBI:37565"/>
        <label>1</label>
    </ligand>
</feature>
<evidence type="ECO:0000313" key="13">
    <source>
        <dbReference type="EMBL" id="APZ92001.1"/>
    </source>
</evidence>
<evidence type="ECO:0000256" key="4">
    <source>
        <dbReference type="ARBA" id="ARBA00022737"/>
    </source>
</evidence>
<evidence type="ECO:0000256" key="1">
    <source>
        <dbReference type="ARBA" id="ARBA00008279"/>
    </source>
</evidence>
<dbReference type="PIRSF" id="PIRSF006485">
    <property type="entry name" value="GTP-binding_EngA"/>
    <property type="match status" value="1"/>
</dbReference>
<dbReference type="Proteomes" id="UP000187735">
    <property type="component" value="Chromosome"/>
</dbReference>
<comment type="subunit">
    <text evidence="8">Associates with the 50S ribosomal subunit.</text>
</comment>
<feature type="domain" description="EngA-type G" evidence="12">
    <location>
        <begin position="184"/>
        <end position="359"/>
    </location>
</feature>
<evidence type="ECO:0000256" key="2">
    <source>
        <dbReference type="ARBA" id="ARBA00020953"/>
    </source>
</evidence>
<dbReference type="NCBIfam" id="TIGR03594">
    <property type="entry name" value="GTPase_EngA"/>
    <property type="match status" value="1"/>
</dbReference>
<dbReference type="InterPro" id="IPR032859">
    <property type="entry name" value="KH_dom-like"/>
</dbReference>
<comment type="similarity">
    <text evidence="1 8 9 10">Belongs to the TRAFAC class TrmE-Era-EngA-EngB-Septin-like GTPase superfamily. EngA (Der) GTPase family.</text>
</comment>
<dbReference type="Pfam" id="PF01926">
    <property type="entry name" value="MMR_HSR1"/>
    <property type="match status" value="2"/>
</dbReference>
<reference evidence="13 14" key="1">
    <citation type="journal article" date="2016" name="Front. Microbiol.">
        <title>Fuerstia marisgermanicae gen. nov., sp. nov., an Unusual Member of the Phylum Planctomycetes from the German Wadden Sea.</title>
        <authorList>
            <person name="Kohn T."/>
            <person name="Heuer A."/>
            <person name="Jogler M."/>
            <person name="Vollmers J."/>
            <person name="Boedeker C."/>
            <person name="Bunk B."/>
            <person name="Rast P."/>
            <person name="Borchert D."/>
            <person name="Glockner I."/>
            <person name="Freese H.M."/>
            <person name="Klenk H.P."/>
            <person name="Overmann J."/>
            <person name="Kaster A.K."/>
            <person name="Rohde M."/>
            <person name="Wiegand S."/>
            <person name="Jogler C."/>
        </authorList>
    </citation>
    <scope>NUCLEOTIDE SEQUENCE [LARGE SCALE GENOMIC DNA]</scope>
    <source>
        <strain evidence="13 14">NH11</strain>
    </source>
</reference>
<keyword evidence="14" id="KW-1185">Reference proteome</keyword>
<dbReference type="GO" id="GO:0005525">
    <property type="term" value="F:GTP binding"/>
    <property type="evidence" value="ECO:0007669"/>
    <property type="project" value="UniProtKB-UniRule"/>
</dbReference>
<name>A0A1P8WD91_9PLAN</name>
<dbReference type="GO" id="GO:0042254">
    <property type="term" value="P:ribosome biogenesis"/>
    <property type="evidence" value="ECO:0007669"/>
    <property type="project" value="UniProtKB-KW"/>
</dbReference>
<dbReference type="PANTHER" id="PTHR43834:SF6">
    <property type="entry name" value="GTPASE DER"/>
    <property type="match status" value="1"/>
</dbReference>
<dbReference type="Gene3D" id="3.30.300.20">
    <property type="match status" value="1"/>
</dbReference>
<dbReference type="InterPro" id="IPR005225">
    <property type="entry name" value="Small_GTP-bd"/>
</dbReference>
<feature type="region of interest" description="Disordered" evidence="11">
    <location>
        <begin position="467"/>
        <end position="489"/>
    </location>
</feature>
<dbReference type="InterPro" id="IPR006073">
    <property type="entry name" value="GTP-bd"/>
</dbReference>
<evidence type="ECO:0000256" key="8">
    <source>
        <dbReference type="HAMAP-Rule" id="MF_00195"/>
    </source>
</evidence>
<keyword evidence="3 8" id="KW-0690">Ribosome biogenesis</keyword>
<dbReference type="AlphaFoldDB" id="A0A1P8WD91"/>
<evidence type="ECO:0000256" key="5">
    <source>
        <dbReference type="ARBA" id="ARBA00022741"/>
    </source>
</evidence>
<evidence type="ECO:0000256" key="7">
    <source>
        <dbReference type="ARBA" id="ARBA00032345"/>
    </source>
</evidence>
<protein>
    <recommendedName>
        <fullName evidence="2 8">GTPase Der</fullName>
    </recommendedName>
    <alternativeName>
        <fullName evidence="7 8">GTP-binding protein EngA</fullName>
    </alternativeName>
</protein>
<dbReference type="EMBL" id="CP017641">
    <property type="protein sequence ID" value="APZ92001.1"/>
    <property type="molecule type" value="Genomic_DNA"/>
</dbReference>
<dbReference type="InterPro" id="IPR027417">
    <property type="entry name" value="P-loop_NTPase"/>
</dbReference>
<dbReference type="RefSeq" id="WP_077023670.1">
    <property type="nucleotide sequence ID" value="NZ_CP017641.1"/>
</dbReference>
<feature type="binding site" evidence="8">
    <location>
        <begin position="302"/>
        <end position="305"/>
    </location>
    <ligand>
        <name>GTP</name>
        <dbReference type="ChEBI" id="CHEBI:37565"/>
        <label>2</label>
    </ligand>
</feature>
<dbReference type="FunFam" id="3.30.300.20:FF:000004">
    <property type="entry name" value="GTPase Der"/>
    <property type="match status" value="1"/>
</dbReference>
<dbReference type="GO" id="GO:0043022">
    <property type="term" value="F:ribosome binding"/>
    <property type="evidence" value="ECO:0007669"/>
    <property type="project" value="TreeGrafter"/>
</dbReference>
<dbReference type="NCBIfam" id="TIGR00231">
    <property type="entry name" value="small_GTP"/>
    <property type="match status" value="2"/>
</dbReference>
<feature type="binding site" evidence="8">
    <location>
        <begin position="10"/>
        <end position="17"/>
    </location>
    <ligand>
        <name>GTP</name>
        <dbReference type="ChEBI" id="CHEBI:37565"/>
        <label>1</label>
    </ligand>
</feature>